<gene>
    <name evidence="1" type="ORF">DILT_LOCUS1803</name>
</gene>
<protein>
    <recommendedName>
        <fullName evidence="3">Hexosyltransferase</fullName>
    </recommendedName>
</protein>
<reference evidence="1 2" key="1">
    <citation type="submission" date="2018-11" db="EMBL/GenBank/DDBJ databases">
        <authorList>
            <consortium name="Pathogen Informatics"/>
        </authorList>
    </citation>
    <scope>NUCLEOTIDE SEQUENCE [LARGE SCALE GENOMIC DNA]</scope>
</reference>
<dbReference type="Proteomes" id="UP000281553">
    <property type="component" value="Unassembled WGS sequence"/>
</dbReference>
<dbReference type="OrthoDB" id="6234005at2759"/>
<dbReference type="EMBL" id="UYRU01015017">
    <property type="protein sequence ID" value="VDK50709.1"/>
    <property type="molecule type" value="Genomic_DNA"/>
</dbReference>
<keyword evidence="2" id="KW-1185">Reference proteome</keyword>
<organism evidence="1 2">
    <name type="scientific">Dibothriocephalus latus</name>
    <name type="common">Fish tapeworm</name>
    <name type="synonym">Diphyllobothrium latum</name>
    <dbReference type="NCBI Taxonomy" id="60516"/>
    <lineage>
        <taxon>Eukaryota</taxon>
        <taxon>Metazoa</taxon>
        <taxon>Spiralia</taxon>
        <taxon>Lophotrochozoa</taxon>
        <taxon>Platyhelminthes</taxon>
        <taxon>Cestoda</taxon>
        <taxon>Eucestoda</taxon>
        <taxon>Diphyllobothriidea</taxon>
        <taxon>Diphyllobothriidae</taxon>
        <taxon>Dibothriocephalus</taxon>
    </lineage>
</organism>
<accession>A0A3P6QPH0</accession>
<name>A0A3P6QPH0_DIBLA</name>
<evidence type="ECO:0000313" key="1">
    <source>
        <dbReference type="EMBL" id="VDK50709.1"/>
    </source>
</evidence>
<sequence>MLAALDNLPADWRRKVAIATTRWNSPTLRPSDPHFTRKWALTKGEIPWPVHAPYSNGYFSLLGYDHVADLALAMFFTKPFHIDDAWLGLVMQRIDLHFSVPPGIEYSTKPGPNLSRYICVPLNSILNAPSQTQL</sequence>
<dbReference type="AlphaFoldDB" id="A0A3P6QPH0"/>
<evidence type="ECO:0000313" key="2">
    <source>
        <dbReference type="Proteomes" id="UP000281553"/>
    </source>
</evidence>
<proteinExistence type="predicted"/>
<evidence type="ECO:0008006" key="3">
    <source>
        <dbReference type="Google" id="ProtNLM"/>
    </source>
</evidence>